<sequence>MAPLPHRDLRHPWLRYQVDGYDEGIIHSYEQRLETIWGRPVNRVHVLDFAGLTDEINVTSDTAATRKSRDTVTVCSFCRVSEEEVSRTENDINDRNLNLNIVCSLLAQTITEHSEASATHFRAQRTMDSIKLLDVEVSVLYLEEIGISKWFSVPSGSSVFSINIPAFSLLDL</sequence>
<name>A0ABQ4ZDQ8_9ASTR</name>
<comment type="caution">
    <text evidence="1">The sequence shown here is derived from an EMBL/GenBank/DDBJ whole genome shotgun (WGS) entry which is preliminary data.</text>
</comment>
<reference evidence="1" key="2">
    <citation type="submission" date="2022-01" db="EMBL/GenBank/DDBJ databases">
        <authorList>
            <person name="Yamashiro T."/>
            <person name="Shiraishi A."/>
            <person name="Satake H."/>
            <person name="Nakayama K."/>
        </authorList>
    </citation>
    <scope>NUCLEOTIDE SEQUENCE</scope>
</reference>
<accession>A0ABQ4ZDQ8</accession>
<reference evidence="1" key="1">
    <citation type="journal article" date="2022" name="Int. J. Mol. Sci.">
        <title>Draft Genome of Tanacetum Coccineum: Genomic Comparison of Closely Related Tanacetum-Family Plants.</title>
        <authorList>
            <person name="Yamashiro T."/>
            <person name="Shiraishi A."/>
            <person name="Nakayama K."/>
            <person name="Satake H."/>
        </authorList>
    </citation>
    <scope>NUCLEOTIDE SEQUENCE</scope>
</reference>
<organism evidence="1 2">
    <name type="scientific">Tanacetum coccineum</name>
    <dbReference type="NCBI Taxonomy" id="301880"/>
    <lineage>
        <taxon>Eukaryota</taxon>
        <taxon>Viridiplantae</taxon>
        <taxon>Streptophyta</taxon>
        <taxon>Embryophyta</taxon>
        <taxon>Tracheophyta</taxon>
        <taxon>Spermatophyta</taxon>
        <taxon>Magnoliopsida</taxon>
        <taxon>eudicotyledons</taxon>
        <taxon>Gunneridae</taxon>
        <taxon>Pentapetalae</taxon>
        <taxon>asterids</taxon>
        <taxon>campanulids</taxon>
        <taxon>Asterales</taxon>
        <taxon>Asteraceae</taxon>
        <taxon>Asteroideae</taxon>
        <taxon>Anthemideae</taxon>
        <taxon>Anthemidinae</taxon>
        <taxon>Tanacetum</taxon>
    </lineage>
</organism>
<keyword evidence="2" id="KW-1185">Reference proteome</keyword>
<evidence type="ECO:0000313" key="1">
    <source>
        <dbReference type="EMBL" id="GJS87656.1"/>
    </source>
</evidence>
<proteinExistence type="predicted"/>
<gene>
    <name evidence="1" type="ORF">Tco_0770292</name>
</gene>
<dbReference type="EMBL" id="BQNB010011216">
    <property type="protein sequence ID" value="GJS87656.1"/>
    <property type="molecule type" value="Genomic_DNA"/>
</dbReference>
<evidence type="ECO:0000313" key="2">
    <source>
        <dbReference type="Proteomes" id="UP001151760"/>
    </source>
</evidence>
<protein>
    <submittedName>
        <fullName evidence="1">Uncharacterized protein</fullName>
    </submittedName>
</protein>
<dbReference type="Proteomes" id="UP001151760">
    <property type="component" value="Unassembled WGS sequence"/>
</dbReference>